<dbReference type="Proteomes" id="UP000178417">
    <property type="component" value="Unassembled WGS sequence"/>
</dbReference>
<organism evidence="2 3">
    <name type="scientific">candidate division WOR-1 bacterium RIFOXYB2_FULL_37_13</name>
    <dbReference type="NCBI Taxonomy" id="1802579"/>
    <lineage>
        <taxon>Bacteria</taxon>
        <taxon>Bacillati</taxon>
        <taxon>Saganbacteria</taxon>
    </lineage>
</organism>
<dbReference type="InterPro" id="IPR003837">
    <property type="entry name" value="GatC"/>
</dbReference>
<comment type="catalytic activity">
    <reaction evidence="1">
        <text>L-glutamyl-tRNA(Gln) + L-glutamine + ATP + H2O = L-glutaminyl-tRNA(Gln) + L-glutamate + ADP + phosphate + H(+)</text>
        <dbReference type="Rhea" id="RHEA:17521"/>
        <dbReference type="Rhea" id="RHEA-COMP:9681"/>
        <dbReference type="Rhea" id="RHEA-COMP:9684"/>
        <dbReference type="ChEBI" id="CHEBI:15377"/>
        <dbReference type="ChEBI" id="CHEBI:15378"/>
        <dbReference type="ChEBI" id="CHEBI:29985"/>
        <dbReference type="ChEBI" id="CHEBI:30616"/>
        <dbReference type="ChEBI" id="CHEBI:43474"/>
        <dbReference type="ChEBI" id="CHEBI:58359"/>
        <dbReference type="ChEBI" id="CHEBI:78520"/>
        <dbReference type="ChEBI" id="CHEBI:78521"/>
        <dbReference type="ChEBI" id="CHEBI:456216"/>
    </reaction>
</comment>
<evidence type="ECO:0000313" key="2">
    <source>
        <dbReference type="EMBL" id="OGC19076.1"/>
    </source>
</evidence>
<protein>
    <recommendedName>
        <fullName evidence="1">Aspartyl/glutamyl-tRNA(Asn/Gln) amidotransferase subunit C</fullName>
        <shortName evidence="1">Asp/Glu-ADT subunit C</shortName>
        <ecNumber evidence="1">6.3.5.-</ecNumber>
    </recommendedName>
</protein>
<keyword evidence="1" id="KW-0436">Ligase</keyword>
<dbReference type="Pfam" id="PF02686">
    <property type="entry name" value="GatC"/>
    <property type="match status" value="1"/>
</dbReference>
<accession>A0A1F4SF76</accession>
<dbReference type="NCBIfam" id="TIGR00135">
    <property type="entry name" value="gatC"/>
    <property type="match status" value="1"/>
</dbReference>
<dbReference type="GO" id="GO:0070681">
    <property type="term" value="P:glutaminyl-tRNAGln biosynthesis via transamidation"/>
    <property type="evidence" value="ECO:0007669"/>
    <property type="project" value="TreeGrafter"/>
</dbReference>
<gene>
    <name evidence="1" type="primary">gatC</name>
    <name evidence="2" type="ORF">A2310_05230</name>
</gene>
<dbReference type="STRING" id="1802579.A2310_05230"/>
<comment type="similarity">
    <text evidence="1">Belongs to the GatC family.</text>
</comment>
<comment type="catalytic activity">
    <reaction evidence="1">
        <text>L-aspartyl-tRNA(Asn) + L-glutamine + ATP + H2O = L-asparaginyl-tRNA(Asn) + L-glutamate + ADP + phosphate + 2 H(+)</text>
        <dbReference type="Rhea" id="RHEA:14513"/>
        <dbReference type="Rhea" id="RHEA-COMP:9674"/>
        <dbReference type="Rhea" id="RHEA-COMP:9677"/>
        <dbReference type="ChEBI" id="CHEBI:15377"/>
        <dbReference type="ChEBI" id="CHEBI:15378"/>
        <dbReference type="ChEBI" id="CHEBI:29985"/>
        <dbReference type="ChEBI" id="CHEBI:30616"/>
        <dbReference type="ChEBI" id="CHEBI:43474"/>
        <dbReference type="ChEBI" id="CHEBI:58359"/>
        <dbReference type="ChEBI" id="CHEBI:78515"/>
        <dbReference type="ChEBI" id="CHEBI:78516"/>
        <dbReference type="ChEBI" id="CHEBI:456216"/>
    </reaction>
</comment>
<dbReference type="GO" id="GO:0050567">
    <property type="term" value="F:glutaminyl-tRNA synthase (glutamine-hydrolyzing) activity"/>
    <property type="evidence" value="ECO:0007669"/>
    <property type="project" value="UniProtKB-UniRule"/>
</dbReference>
<dbReference type="PANTHER" id="PTHR15004">
    <property type="entry name" value="GLUTAMYL-TRNA(GLN) AMIDOTRANSFERASE SUBUNIT C, MITOCHONDRIAL"/>
    <property type="match status" value="1"/>
</dbReference>
<dbReference type="HAMAP" id="MF_00122">
    <property type="entry name" value="GatC"/>
    <property type="match status" value="1"/>
</dbReference>
<dbReference type="EC" id="6.3.5.-" evidence="1"/>
<keyword evidence="1" id="KW-0547">Nucleotide-binding</keyword>
<keyword evidence="1" id="KW-0067">ATP-binding</keyword>
<proteinExistence type="inferred from homology"/>
<comment type="subunit">
    <text evidence="1">Heterotrimer of A, B and C subunits.</text>
</comment>
<evidence type="ECO:0000313" key="3">
    <source>
        <dbReference type="Proteomes" id="UP000178417"/>
    </source>
</evidence>
<dbReference type="GO" id="GO:0050566">
    <property type="term" value="F:asparaginyl-tRNA synthase (glutamine-hydrolyzing) activity"/>
    <property type="evidence" value="ECO:0007669"/>
    <property type="project" value="RHEA"/>
</dbReference>
<dbReference type="GO" id="GO:0005524">
    <property type="term" value="F:ATP binding"/>
    <property type="evidence" value="ECO:0007669"/>
    <property type="project" value="UniProtKB-KW"/>
</dbReference>
<keyword evidence="1" id="KW-0648">Protein biosynthesis</keyword>
<sequence>MEINIEHVAHLARLGLSDEEKKTFSKQLGNILQYAENLNKLDISDISPTSHAILMENVMRDDKVEKCQDIESIMKNGPEIEENMFKVPRIME</sequence>
<comment type="function">
    <text evidence="1">Allows the formation of correctly charged Asn-tRNA(Asn) or Gln-tRNA(Gln) through the transamidation of misacylated Asp-tRNA(Asn) or Glu-tRNA(Gln) in organisms which lack either or both of asparaginyl-tRNA or glutaminyl-tRNA synthetases. The reaction takes place in the presence of glutamine and ATP through an activated phospho-Asp-tRNA(Asn) or phospho-Glu-tRNA(Gln).</text>
</comment>
<evidence type="ECO:0000256" key="1">
    <source>
        <dbReference type="HAMAP-Rule" id="MF_00122"/>
    </source>
</evidence>
<name>A0A1F4SF76_UNCSA</name>
<dbReference type="GO" id="GO:0006450">
    <property type="term" value="P:regulation of translational fidelity"/>
    <property type="evidence" value="ECO:0007669"/>
    <property type="project" value="InterPro"/>
</dbReference>
<keyword evidence="2" id="KW-0808">Transferase</keyword>
<dbReference type="EMBL" id="MEUB01000061">
    <property type="protein sequence ID" value="OGC19076.1"/>
    <property type="molecule type" value="Genomic_DNA"/>
</dbReference>
<dbReference type="AlphaFoldDB" id="A0A1F4SF76"/>
<dbReference type="SUPFAM" id="SSF141000">
    <property type="entry name" value="Glu-tRNAGln amidotransferase C subunit"/>
    <property type="match status" value="1"/>
</dbReference>
<dbReference type="InterPro" id="IPR036113">
    <property type="entry name" value="Asp/Glu-ADT_sf_sub_c"/>
</dbReference>
<dbReference type="GO" id="GO:0016740">
    <property type="term" value="F:transferase activity"/>
    <property type="evidence" value="ECO:0007669"/>
    <property type="project" value="UniProtKB-KW"/>
</dbReference>
<reference evidence="2 3" key="1">
    <citation type="journal article" date="2016" name="Nat. Commun.">
        <title>Thousands of microbial genomes shed light on interconnected biogeochemical processes in an aquifer system.</title>
        <authorList>
            <person name="Anantharaman K."/>
            <person name="Brown C.T."/>
            <person name="Hug L.A."/>
            <person name="Sharon I."/>
            <person name="Castelle C.J."/>
            <person name="Probst A.J."/>
            <person name="Thomas B.C."/>
            <person name="Singh A."/>
            <person name="Wilkins M.J."/>
            <person name="Karaoz U."/>
            <person name="Brodie E.L."/>
            <person name="Williams K.H."/>
            <person name="Hubbard S.S."/>
            <person name="Banfield J.F."/>
        </authorList>
    </citation>
    <scope>NUCLEOTIDE SEQUENCE [LARGE SCALE GENOMIC DNA]</scope>
</reference>
<dbReference type="Gene3D" id="1.10.20.60">
    <property type="entry name" value="Glu-tRNAGln amidotransferase C subunit, N-terminal domain"/>
    <property type="match status" value="1"/>
</dbReference>
<comment type="caution">
    <text evidence="2">The sequence shown here is derived from an EMBL/GenBank/DDBJ whole genome shotgun (WGS) entry which is preliminary data.</text>
</comment>
<dbReference type="PANTHER" id="PTHR15004:SF0">
    <property type="entry name" value="GLUTAMYL-TRNA(GLN) AMIDOTRANSFERASE SUBUNIT C, MITOCHONDRIAL"/>
    <property type="match status" value="1"/>
</dbReference>
<dbReference type="GO" id="GO:0006412">
    <property type="term" value="P:translation"/>
    <property type="evidence" value="ECO:0007669"/>
    <property type="project" value="UniProtKB-UniRule"/>
</dbReference>